<evidence type="ECO:0000313" key="3">
    <source>
        <dbReference type="Proteomes" id="UP000316777"/>
    </source>
</evidence>
<evidence type="ECO:0000256" key="1">
    <source>
        <dbReference type="SAM" id="Phobius"/>
    </source>
</evidence>
<dbReference type="Proteomes" id="UP000316777">
    <property type="component" value="Segment"/>
</dbReference>
<evidence type="ECO:0000313" key="2">
    <source>
        <dbReference type="EMBL" id="QDH91717.1"/>
    </source>
</evidence>
<feature type="transmembrane region" description="Helical" evidence="1">
    <location>
        <begin position="143"/>
        <end position="168"/>
    </location>
</feature>
<gene>
    <name evidence="2" type="primary">39</name>
    <name evidence="2" type="ORF">SEA_PHRAPPUCCINO_39</name>
</gene>
<proteinExistence type="predicted"/>
<dbReference type="RefSeq" id="YP_010059728.1">
    <property type="nucleotide sequence ID" value="NC_054727.1"/>
</dbReference>
<reference evidence="2 3" key="1">
    <citation type="submission" date="2019-05" db="EMBL/GenBank/DDBJ databases">
        <authorList>
            <person name="Pope W.H."/>
            <person name="Garlena R.A."/>
            <person name="Russell D.A."/>
            <person name="Jacobs-Sera D."/>
            <person name="Hatfull G.F."/>
        </authorList>
    </citation>
    <scope>NUCLEOTIDE SEQUENCE [LARGE SCALE GENOMIC DNA]</scope>
</reference>
<name>A0A514DDP0_9CAUD</name>
<dbReference type="EMBL" id="MK937592">
    <property type="protein sequence ID" value="QDH91717.1"/>
    <property type="molecule type" value="Genomic_DNA"/>
</dbReference>
<organism evidence="2 3">
    <name type="scientific">Mycobacterium phage Phrappuccino</name>
    <dbReference type="NCBI Taxonomy" id="2591223"/>
    <lineage>
        <taxon>Viruses</taxon>
        <taxon>Duplodnaviria</taxon>
        <taxon>Heunggongvirae</taxon>
        <taxon>Uroviricota</taxon>
        <taxon>Caudoviricetes</taxon>
        <taxon>Phrappuccinovirus</taxon>
        <taxon>Phrappuccinovirus phrappuccino</taxon>
        <taxon>Phreappuccinovirus Phrappuccino</taxon>
    </lineage>
</organism>
<dbReference type="KEGG" id="vg:64766963"/>
<protein>
    <submittedName>
        <fullName evidence="2">Uncharacterized protein</fullName>
    </submittedName>
</protein>
<keyword evidence="1" id="KW-1133">Transmembrane helix</keyword>
<feature type="transmembrane region" description="Helical" evidence="1">
    <location>
        <begin position="180"/>
        <end position="201"/>
    </location>
</feature>
<keyword evidence="1" id="KW-0812">Transmembrane</keyword>
<keyword evidence="1" id="KW-0472">Membrane</keyword>
<sequence>MTRVLFINACVVILCWALWARRATWANRWQVPTTLSMALLATSVLMLDERMSEWLGQPLHAITGYWNVEDLLGHLLFLGAAGCLVVSVLMRLGDDDSIQGAARQFLERPAAVVLAAMLWTFCASQCSNEYIPDFLQAPVDVWLVAYRLIVGLALVYQFGLAMVALLVLRQDTEHKMVATAYLVVCAAGTLSALLYSIAAMIPGAGERIATLEWALTALFGVGFVVANSAKAITAIRAVGRLYAPSSWKSLSRR</sequence>
<feature type="transmembrane region" description="Helical" evidence="1">
    <location>
        <begin position="71"/>
        <end position="90"/>
    </location>
</feature>
<feature type="transmembrane region" description="Helical" evidence="1">
    <location>
        <begin position="213"/>
        <end position="232"/>
    </location>
</feature>
<dbReference type="GeneID" id="64766963"/>
<keyword evidence="3" id="KW-1185">Reference proteome</keyword>
<accession>A0A514DDP0</accession>